<sequence>METRIQVTFLQSVGIPCLHTCSSIMHMGLDLAYYCHDWYSMDNYRSSHVLIFSPYNGYSRWLYDPTYEYIIPPVWERNGGQRKKRKMIESQSVVWLTVRSSKCHEMGHTVRSCITPLVPHGIPRMVDETAAVVVIIWHGLTDLVIRLSKGVC</sequence>
<accession>A0A4Y7LFT3</accession>
<protein>
    <submittedName>
        <fullName evidence="1">Uncharacterized protein</fullName>
    </submittedName>
</protein>
<dbReference type="EMBL" id="CM010725">
    <property type="protein sequence ID" value="RZC83079.1"/>
    <property type="molecule type" value="Genomic_DNA"/>
</dbReference>
<dbReference type="AlphaFoldDB" id="A0A4Y7LFT3"/>
<keyword evidence="2" id="KW-1185">Reference proteome</keyword>
<gene>
    <name evidence="1" type="ORF">C5167_045865</name>
</gene>
<dbReference type="Gramene" id="RZC83079">
    <property type="protein sequence ID" value="RZC83079"/>
    <property type="gene ID" value="C5167_045865"/>
</dbReference>
<dbReference type="Proteomes" id="UP000316621">
    <property type="component" value="Chromosome 11"/>
</dbReference>
<proteinExistence type="predicted"/>
<evidence type="ECO:0000313" key="2">
    <source>
        <dbReference type="Proteomes" id="UP000316621"/>
    </source>
</evidence>
<name>A0A4Y7LFT3_PAPSO</name>
<evidence type="ECO:0000313" key="1">
    <source>
        <dbReference type="EMBL" id="RZC83079.1"/>
    </source>
</evidence>
<reference evidence="1 2" key="1">
    <citation type="journal article" date="2018" name="Science">
        <title>The opium poppy genome and morphinan production.</title>
        <authorList>
            <person name="Guo L."/>
            <person name="Winzer T."/>
            <person name="Yang X."/>
            <person name="Li Y."/>
            <person name="Ning Z."/>
            <person name="He Z."/>
            <person name="Teodor R."/>
            <person name="Lu Y."/>
            <person name="Bowser T.A."/>
            <person name="Graham I.A."/>
            <person name="Ye K."/>
        </authorList>
    </citation>
    <scope>NUCLEOTIDE SEQUENCE [LARGE SCALE GENOMIC DNA]</scope>
    <source>
        <strain evidence="2">cv. HN1</strain>
        <tissue evidence="1">Leaves</tissue>
    </source>
</reference>
<organism evidence="1 2">
    <name type="scientific">Papaver somniferum</name>
    <name type="common">Opium poppy</name>
    <dbReference type="NCBI Taxonomy" id="3469"/>
    <lineage>
        <taxon>Eukaryota</taxon>
        <taxon>Viridiplantae</taxon>
        <taxon>Streptophyta</taxon>
        <taxon>Embryophyta</taxon>
        <taxon>Tracheophyta</taxon>
        <taxon>Spermatophyta</taxon>
        <taxon>Magnoliopsida</taxon>
        <taxon>Ranunculales</taxon>
        <taxon>Papaveraceae</taxon>
        <taxon>Papaveroideae</taxon>
        <taxon>Papaver</taxon>
    </lineage>
</organism>